<accession>A0A0C3LIQ3</accession>
<dbReference type="InterPro" id="IPR003347">
    <property type="entry name" value="JmjC_dom"/>
</dbReference>
<sequence length="511" mass="57111">MEGSLTATRVRFAVEDDVDEDSRPSKRRRTDSLQLAGKDEPRRNAAGCGHRLGVLPTGNLFLTGSSTSKNIRPGGLGTFNVLPDAVLLVVLASFDANTLLALRTASRAFFAYSSHEPIWKDLVVSRANGKLRYWEGSWRKTYIRSFGRCDDSPSEWPTDSIRTPGIYSDELYQPALCAHTSLTPYFLPHPTRPRCTIAKADASSLTAETFSSLYAIPSKPVLISSAMNGWPSLQQSLWTMDALETRFKDISFRAEAFDLPFHVYRQYSDDCDEEDSPLYLFDSRFVEKTGGAMGKGYTPFPFFGEDLFALLGAERPNYRWLIAGPARSGSTFHKDPNGTSAWNAVLCGRKGWVMFPPDVCPPGVYTNEDESEVTSPLSIPEWFLTYFDYAWSTYGPSAKDPELRGKMIVGVCGLGEVVYVPSGWWHLVVNLDESVAVTQNFVSETELTNVIRFMRDKPDQLSGFKGSLTPSTIYERFTRALQENAPETYIRAMGALEKTSPPLKRESVWDK</sequence>
<dbReference type="InterPro" id="IPR001810">
    <property type="entry name" value="F-box_dom"/>
</dbReference>
<dbReference type="OrthoDB" id="424465at2759"/>
<dbReference type="InterPro" id="IPR050910">
    <property type="entry name" value="JMJD6_ArgDemeth/LysHydrox"/>
</dbReference>
<dbReference type="SMART" id="SM00558">
    <property type="entry name" value="JmjC"/>
    <property type="match status" value="1"/>
</dbReference>
<dbReference type="AlphaFoldDB" id="A0A0C3LIQ3"/>
<dbReference type="GO" id="GO:0000987">
    <property type="term" value="F:cis-regulatory region sequence-specific DNA binding"/>
    <property type="evidence" value="ECO:0007669"/>
    <property type="project" value="TreeGrafter"/>
</dbReference>
<feature type="region of interest" description="Disordered" evidence="1">
    <location>
        <begin position="16"/>
        <end position="47"/>
    </location>
</feature>
<dbReference type="Proteomes" id="UP000054248">
    <property type="component" value="Unassembled WGS sequence"/>
</dbReference>
<feature type="non-terminal residue" evidence="4">
    <location>
        <position position="511"/>
    </location>
</feature>
<evidence type="ECO:0000259" key="3">
    <source>
        <dbReference type="PROSITE" id="PS51184"/>
    </source>
</evidence>
<evidence type="ECO:0008006" key="6">
    <source>
        <dbReference type="Google" id="ProtNLM"/>
    </source>
</evidence>
<gene>
    <name evidence="4" type="ORF">M407DRAFT_65258</name>
</gene>
<dbReference type="GO" id="GO:0005634">
    <property type="term" value="C:nucleus"/>
    <property type="evidence" value="ECO:0007669"/>
    <property type="project" value="TreeGrafter"/>
</dbReference>
<dbReference type="HOGENOM" id="CLU_016785_1_2_1"/>
<feature type="domain" description="JmjC" evidence="3">
    <location>
        <begin position="275"/>
        <end position="458"/>
    </location>
</feature>
<dbReference type="SUPFAM" id="SSF81383">
    <property type="entry name" value="F-box domain"/>
    <property type="match status" value="1"/>
</dbReference>
<protein>
    <recommendedName>
        <fullName evidence="6">JmjC domain-containing protein</fullName>
    </recommendedName>
</protein>
<organism evidence="4 5">
    <name type="scientific">Tulasnella calospora MUT 4182</name>
    <dbReference type="NCBI Taxonomy" id="1051891"/>
    <lineage>
        <taxon>Eukaryota</taxon>
        <taxon>Fungi</taxon>
        <taxon>Dikarya</taxon>
        <taxon>Basidiomycota</taxon>
        <taxon>Agaricomycotina</taxon>
        <taxon>Agaricomycetes</taxon>
        <taxon>Cantharellales</taxon>
        <taxon>Tulasnellaceae</taxon>
        <taxon>Tulasnella</taxon>
    </lineage>
</organism>
<dbReference type="PROSITE" id="PS51184">
    <property type="entry name" value="JMJC"/>
    <property type="match status" value="1"/>
</dbReference>
<reference evidence="5" key="2">
    <citation type="submission" date="2015-01" db="EMBL/GenBank/DDBJ databases">
        <title>Evolutionary Origins and Diversification of the Mycorrhizal Mutualists.</title>
        <authorList>
            <consortium name="DOE Joint Genome Institute"/>
            <consortium name="Mycorrhizal Genomics Consortium"/>
            <person name="Kohler A."/>
            <person name="Kuo A."/>
            <person name="Nagy L.G."/>
            <person name="Floudas D."/>
            <person name="Copeland A."/>
            <person name="Barry K.W."/>
            <person name="Cichocki N."/>
            <person name="Veneault-Fourrey C."/>
            <person name="LaButti K."/>
            <person name="Lindquist E.A."/>
            <person name="Lipzen A."/>
            <person name="Lundell T."/>
            <person name="Morin E."/>
            <person name="Murat C."/>
            <person name="Riley R."/>
            <person name="Ohm R."/>
            <person name="Sun H."/>
            <person name="Tunlid A."/>
            <person name="Henrissat B."/>
            <person name="Grigoriev I.V."/>
            <person name="Hibbett D.S."/>
            <person name="Martin F."/>
        </authorList>
    </citation>
    <scope>NUCLEOTIDE SEQUENCE [LARGE SCALE GENOMIC DNA]</scope>
    <source>
        <strain evidence="5">MUT 4182</strain>
    </source>
</reference>
<dbReference type="Gene3D" id="2.60.120.650">
    <property type="entry name" value="Cupin"/>
    <property type="match status" value="1"/>
</dbReference>
<dbReference type="InterPro" id="IPR041667">
    <property type="entry name" value="Cupin_8"/>
</dbReference>
<dbReference type="InterPro" id="IPR036047">
    <property type="entry name" value="F-box-like_dom_sf"/>
</dbReference>
<name>A0A0C3LIQ3_9AGAM</name>
<evidence type="ECO:0000313" key="4">
    <source>
        <dbReference type="EMBL" id="KIO33843.1"/>
    </source>
</evidence>
<reference evidence="4 5" key="1">
    <citation type="submission" date="2014-04" db="EMBL/GenBank/DDBJ databases">
        <authorList>
            <consortium name="DOE Joint Genome Institute"/>
            <person name="Kuo A."/>
            <person name="Girlanda M."/>
            <person name="Perotto S."/>
            <person name="Kohler A."/>
            <person name="Nagy L.G."/>
            <person name="Floudas D."/>
            <person name="Copeland A."/>
            <person name="Barry K.W."/>
            <person name="Cichocki N."/>
            <person name="Veneault-Fourrey C."/>
            <person name="LaButti K."/>
            <person name="Lindquist E.A."/>
            <person name="Lipzen A."/>
            <person name="Lundell T."/>
            <person name="Morin E."/>
            <person name="Murat C."/>
            <person name="Sun H."/>
            <person name="Tunlid A."/>
            <person name="Henrissat B."/>
            <person name="Grigoriev I.V."/>
            <person name="Hibbett D.S."/>
            <person name="Martin F."/>
            <person name="Nordberg H.P."/>
            <person name="Cantor M.N."/>
            <person name="Hua S.X."/>
        </authorList>
    </citation>
    <scope>NUCLEOTIDE SEQUENCE [LARGE SCALE GENOMIC DNA]</scope>
    <source>
        <strain evidence="4 5">MUT 4182</strain>
    </source>
</reference>
<proteinExistence type="predicted"/>
<dbReference type="SUPFAM" id="SSF51197">
    <property type="entry name" value="Clavaminate synthase-like"/>
    <property type="match status" value="1"/>
</dbReference>
<keyword evidence="5" id="KW-1185">Reference proteome</keyword>
<dbReference type="EMBL" id="KN822946">
    <property type="protein sequence ID" value="KIO33843.1"/>
    <property type="molecule type" value="Genomic_DNA"/>
</dbReference>
<evidence type="ECO:0000259" key="2">
    <source>
        <dbReference type="PROSITE" id="PS50181"/>
    </source>
</evidence>
<dbReference type="PANTHER" id="PTHR12480:SF21">
    <property type="entry name" value="JMJC DOMAIN-CONTAINING PROTEIN 8"/>
    <property type="match status" value="1"/>
</dbReference>
<evidence type="ECO:0000313" key="5">
    <source>
        <dbReference type="Proteomes" id="UP000054248"/>
    </source>
</evidence>
<feature type="domain" description="F-box" evidence="2">
    <location>
        <begin position="76"/>
        <end position="122"/>
    </location>
</feature>
<evidence type="ECO:0000256" key="1">
    <source>
        <dbReference type="SAM" id="MobiDB-lite"/>
    </source>
</evidence>
<dbReference type="PANTHER" id="PTHR12480">
    <property type="entry name" value="ARGININE DEMETHYLASE AND LYSYL-HYDROXYLASE JMJD"/>
    <property type="match status" value="1"/>
</dbReference>
<dbReference type="STRING" id="1051891.A0A0C3LIQ3"/>
<dbReference type="PROSITE" id="PS50181">
    <property type="entry name" value="FBOX"/>
    <property type="match status" value="1"/>
</dbReference>
<dbReference type="Pfam" id="PF13621">
    <property type="entry name" value="Cupin_8"/>
    <property type="match status" value="1"/>
</dbReference>